<proteinExistence type="predicted"/>
<protein>
    <submittedName>
        <fullName evidence="1">Uncharacterized protein</fullName>
    </submittedName>
</protein>
<accession>A0A1J5RX83</accession>
<organism evidence="1">
    <name type="scientific">mine drainage metagenome</name>
    <dbReference type="NCBI Taxonomy" id="410659"/>
    <lineage>
        <taxon>unclassified sequences</taxon>
        <taxon>metagenomes</taxon>
        <taxon>ecological metagenomes</taxon>
    </lineage>
</organism>
<sequence length="72" mass="7848">MNWAKLQMLVFSLLTALVTVAGLAYVFLDPPAYLRSTREGVPYFTPPVANPVDGKPLDLNMLARHFEGGGAK</sequence>
<reference evidence="1" key="1">
    <citation type="submission" date="2016-10" db="EMBL/GenBank/DDBJ databases">
        <title>Sequence of Gallionella enrichment culture.</title>
        <authorList>
            <person name="Poehlein A."/>
            <person name="Muehling M."/>
            <person name="Daniel R."/>
        </authorList>
    </citation>
    <scope>NUCLEOTIDE SEQUENCE</scope>
</reference>
<dbReference type="EMBL" id="MLJW01000095">
    <property type="protein sequence ID" value="OIR00434.1"/>
    <property type="molecule type" value="Genomic_DNA"/>
</dbReference>
<dbReference type="AlphaFoldDB" id="A0A1J5RX83"/>
<gene>
    <name evidence="1" type="ORF">GALL_174990</name>
</gene>
<name>A0A1J5RX83_9ZZZZ</name>
<evidence type="ECO:0000313" key="1">
    <source>
        <dbReference type="EMBL" id="OIR00434.1"/>
    </source>
</evidence>
<comment type="caution">
    <text evidence="1">The sequence shown here is derived from an EMBL/GenBank/DDBJ whole genome shotgun (WGS) entry which is preliminary data.</text>
</comment>